<organism evidence="1 2">
    <name type="scientific">Hyalomma asiaticum</name>
    <name type="common">Tick</name>
    <dbReference type="NCBI Taxonomy" id="266040"/>
    <lineage>
        <taxon>Eukaryota</taxon>
        <taxon>Metazoa</taxon>
        <taxon>Ecdysozoa</taxon>
        <taxon>Arthropoda</taxon>
        <taxon>Chelicerata</taxon>
        <taxon>Arachnida</taxon>
        <taxon>Acari</taxon>
        <taxon>Parasitiformes</taxon>
        <taxon>Ixodida</taxon>
        <taxon>Ixodoidea</taxon>
        <taxon>Ixodidae</taxon>
        <taxon>Hyalomminae</taxon>
        <taxon>Hyalomma</taxon>
    </lineage>
</organism>
<dbReference type="EMBL" id="CM023484">
    <property type="protein sequence ID" value="KAH6933119.1"/>
    <property type="molecule type" value="Genomic_DNA"/>
</dbReference>
<evidence type="ECO:0000313" key="1">
    <source>
        <dbReference type="EMBL" id="KAH6933119.1"/>
    </source>
</evidence>
<name>A0ACB7SGS7_HYAAI</name>
<reference evidence="1" key="1">
    <citation type="submission" date="2020-05" db="EMBL/GenBank/DDBJ databases">
        <title>Large-scale comparative analyses of tick genomes elucidate their genetic diversity and vector capacities.</title>
        <authorList>
            <person name="Jia N."/>
            <person name="Wang J."/>
            <person name="Shi W."/>
            <person name="Du L."/>
            <person name="Sun Y."/>
            <person name="Zhan W."/>
            <person name="Jiang J."/>
            <person name="Wang Q."/>
            <person name="Zhang B."/>
            <person name="Ji P."/>
            <person name="Sakyi L.B."/>
            <person name="Cui X."/>
            <person name="Yuan T."/>
            <person name="Jiang B."/>
            <person name="Yang W."/>
            <person name="Lam T.T.-Y."/>
            <person name="Chang Q."/>
            <person name="Ding S."/>
            <person name="Wang X."/>
            <person name="Zhu J."/>
            <person name="Ruan X."/>
            <person name="Zhao L."/>
            <person name="Wei J."/>
            <person name="Que T."/>
            <person name="Du C."/>
            <person name="Cheng J."/>
            <person name="Dai P."/>
            <person name="Han X."/>
            <person name="Huang E."/>
            <person name="Gao Y."/>
            <person name="Liu J."/>
            <person name="Shao H."/>
            <person name="Ye R."/>
            <person name="Li L."/>
            <person name="Wei W."/>
            <person name="Wang X."/>
            <person name="Wang C."/>
            <person name="Yang T."/>
            <person name="Huo Q."/>
            <person name="Li W."/>
            <person name="Guo W."/>
            <person name="Chen H."/>
            <person name="Zhou L."/>
            <person name="Ni X."/>
            <person name="Tian J."/>
            <person name="Zhou Y."/>
            <person name="Sheng Y."/>
            <person name="Liu T."/>
            <person name="Pan Y."/>
            <person name="Xia L."/>
            <person name="Li J."/>
            <person name="Zhao F."/>
            <person name="Cao W."/>
        </authorList>
    </citation>
    <scope>NUCLEOTIDE SEQUENCE</scope>
    <source>
        <strain evidence="1">Hyas-2018</strain>
    </source>
</reference>
<sequence length="132" mass="13516">MTKISPSVTVANPPAIVGVVQHGPSTLNKKPPLLVESKSVVGSARLHSRERSPSARIDSGHSVASSTSTSTVREMKDSGFFQLATDLTSSAVQKAVKTAGSITKEAASSLAGGSGTMIAGNITRELTNLVTL</sequence>
<gene>
    <name evidence="1" type="ORF">HPB50_012183</name>
</gene>
<comment type="caution">
    <text evidence="1">The sequence shown here is derived from an EMBL/GenBank/DDBJ whole genome shotgun (WGS) entry which is preliminary data.</text>
</comment>
<keyword evidence="2" id="KW-1185">Reference proteome</keyword>
<protein>
    <submittedName>
        <fullName evidence="1">Uncharacterized protein</fullName>
    </submittedName>
</protein>
<accession>A0ACB7SGS7</accession>
<dbReference type="Proteomes" id="UP000821845">
    <property type="component" value="Chromosome 4"/>
</dbReference>
<evidence type="ECO:0000313" key="2">
    <source>
        <dbReference type="Proteomes" id="UP000821845"/>
    </source>
</evidence>
<proteinExistence type="predicted"/>